<feature type="non-terminal residue" evidence="1">
    <location>
        <position position="1"/>
    </location>
</feature>
<dbReference type="AlphaFoldDB" id="A0A0B6XWF3"/>
<evidence type="ECO:0000313" key="1">
    <source>
        <dbReference type="EMBL" id="CEK48198.1"/>
    </source>
</evidence>
<proteinExistence type="predicted"/>
<dbReference type="EMBL" id="HACG01001333">
    <property type="protein sequence ID" value="CEK48198.1"/>
    <property type="molecule type" value="Transcribed_RNA"/>
</dbReference>
<gene>
    <name evidence="1" type="primary">ORF3353</name>
</gene>
<sequence>FATARHQEEHNHTIFYTDIDECGCSMDITSNCSKLSNSLCQEEDENFHHDTIFNKGELQIKPGLNR</sequence>
<name>A0A0B6XWF3_9EUPU</name>
<accession>A0A0B6XWF3</accession>
<feature type="non-terminal residue" evidence="1">
    <location>
        <position position="66"/>
    </location>
</feature>
<reference evidence="1" key="1">
    <citation type="submission" date="2014-12" db="EMBL/GenBank/DDBJ databases">
        <title>Insight into the proteome of Arion vulgaris.</title>
        <authorList>
            <person name="Aradska J."/>
            <person name="Bulat T."/>
            <person name="Smidak R."/>
            <person name="Sarate P."/>
            <person name="Gangsoo J."/>
            <person name="Sialana F."/>
            <person name="Bilban M."/>
            <person name="Lubec G."/>
        </authorList>
    </citation>
    <scope>NUCLEOTIDE SEQUENCE</scope>
    <source>
        <tissue evidence="1">Skin</tissue>
    </source>
</reference>
<protein>
    <submittedName>
        <fullName evidence="1">Uncharacterized protein</fullName>
    </submittedName>
</protein>
<organism evidence="1">
    <name type="scientific">Arion vulgaris</name>
    <dbReference type="NCBI Taxonomy" id="1028688"/>
    <lineage>
        <taxon>Eukaryota</taxon>
        <taxon>Metazoa</taxon>
        <taxon>Spiralia</taxon>
        <taxon>Lophotrochozoa</taxon>
        <taxon>Mollusca</taxon>
        <taxon>Gastropoda</taxon>
        <taxon>Heterobranchia</taxon>
        <taxon>Euthyneura</taxon>
        <taxon>Panpulmonata</taxon>
        <taxon>Eupulmonata</taxon>
        <taxon>Stylommatophora</taxon>
        <taxon>Helicina</taxon>
        <taxon>Arionoidea</taxon>
        <taxon>Arionidae</taxon>
        <taxon>Arion</taxon>
    </lineage>
</organism>